<dbReference type="Pfam" id="PF11367">
    <property type="entry name" value="Tail_completion_gp17"/>
    <property type="match status" value="1"/>
</dbReference>
<dbReference type="InterPro" id="IPR053745">
    <property type="entry name" value="Viral_Tail_Comp_sf"/>
</dbReference>
<organism evidence="1 2">
    <name type="scientific">Parabacteroides chartae</name>
    <dbReference type="NCBI Taxonomy" id="1037355"/>
    <lineage>
        <taxon>Bacteria</taxon>
        <taxon>Pseudomonadati</taxon>
        <taxon>Bacteroidota</taxon>
        <taxon>Bacteroidia</taxon>
        <taxon>Bacteroidales</taxon>
        <taxon>Tannerellaceae</taxon>
        <taxon>Parabacteroides</taxon>
    </lineage>
</organism>
<keyword evidence="2" id="KW-1185">Reference proteome</keyword>
<accession>A0A1T5B9C2</accession>
<gene>
    <name evidence="1" type="ORF">SAMN05660349_01149</name>
</gene>
<evidence type="ECO:0000313" key="2">
    <source>
        <dbReference type="Proteomes" id="UP000190852"/>
    </source>
</evidence>
<evidence type="ECO:0000313" key="1">
    <source>
        <dbReference type="EMBL" id="SKB43560.1"/>
    </source>
</evidence>
<dbReference type="AlphaFoldDB" id="A0A1T5B9C2"/>
<name>A0A1T5B9C2_9BACT</name>
<dbReference type="Gene3D" id="3.30.2000.30">
    <property type="match status" value="1"/>
</dbReference>
<reference evidence="2" key="1">
    <citation type="submission" date="2017-02" db="EMBL/GenBank/DDBJ databases">
        <authorList>
            <person name="Varghese N."/>
            <person name="Submissions S."/>
        </authorList>
    </citation>
    <scope>NUCLEOTIDE SEQUENCE [LARGE SCALE GENOMIC DNA]</scope>
    <source>
        <strain evidence="2">DSM 24967</strain>
    </source>
</reference>
<dbReference type="InterPro" id="IPR021508">
    <property type="entry name" value="Gp17-like"/>
</dbReference>
<dbReference type="Proteomes" id="UP000190852">
    <property type="component" value="Unassembled WGS sequence"/>
</dbReference>
<sequence length="109" mass="12303">MQSLEIGKVIYAVLSTDSRLTTLVGNKIFPLIVDNGTTYPFIVYRRNNITANYTKDFHLSDEVLIDINCVSQSYEEGLKIAGIVRDILEDKRFTDKGIQSIILESADED</sequence>
<dbReference type="EMBL" id="FUYQ01000006">
    <property type="protein sequence ID" value="SKB43560.1"/>
    <property type="molecule type" value="Genomic_DNA"/>
</dbReference>
<protein>
    <submittedName>
        <fullName evidence="1">Uncharacterized protein</fullName>
    </submittedName>
</protein>
<proteinExistence type="predicted"/>
<dbReference type="RefSeq" id="WP_079682785.1">
    <property type="nucleotide sequence ID" value="NZ_FUYQ01000006.1"/>
</dbReference>